<name>A0ABT8BMQ5_9HYPH</name>
<dbReference type="RefSeq" id="WP_238223413.1">
    <property type="nucleotide sequence ID" value="NZ_BPQD01000006.1"/>
</dbReference>
<protein>
    <submittedName>
        <fullName evidence="1">Ferredoxin</fullName>
    </submittedName>
</protein>
<dbReference type="Proteomes" id="UP001224644">
    <property type="component" value="Unassembled WGS sequence"/>
</dbReference>
<evidence type="ECO:0000313" key="2">
    <source>
        <dbReference type="Proteomes" id="UP001224644"/>
    </source>
</evidence>
<dbReference type="Gene3D" id="3.30.70.20">
    <property type="match status" value="1"/>
</dbReference>
<gene>
    <name evidence="1" type="ORF">QWZ12_18545</name>
</gene>
<dbReference type="EMBL" id="JAUFPX010000017">
    <property type="protein sequence ID" value="MDN3592596.1"/>
    <property type="molecule type" value="Genomic_DNA"/>
</dbReference>
<organism evidence="1 2">
    <name type="scientific">Methylobacterium adhaesivum</name>
    <dbReference type="NCBI Taxonomy" id="333297"/>
    <lineage>
        <taxon>Bacteria</taxon>
        <taxon>Pseudomonadati</taxon>
        <taxon>Pseudomonadota</taxon>
        <taxon>Alphaproteobacteria</taxon>
        <taxon>Hyphomicrobiales</taxon>
        <taxon>Methylobacteriaceae</taxon>
        <taxon>Methylobacterium</taxon>
    </lineage>
</organism>
<proteinExistence type="predicted"/>
<keyword evidence="2" id="KW-1185">Reference proteome</keyword>
<comment type="caution">
    <text evidence="1">The sequence shown here is derived from an EMBL/GenBank/DDBJ whole genome shotgun (WGS) entry which is preliminary data.</text>
</comment>
<evidence type="ECO:0000313" key="1">
    <source>
        <dbReference type="EMBL" id="MDN3592596.1"/>
    </source>
</evidence>
<sequence>MPNLTEPVPGEAAPLRVVVDLNRCQGYAQCCYAAPGVFDVRGHEILFYDPAPARARRGEIERAVQACPVRAISLQADRGDTP</sequence>
<reference evidence="2" key="1">
    <citation type="journal article" date="2019" name="Int. J. Syst. Evol. Microbiol.">
        <title>The Global Catalogue of Microorganisms (GCM) 10K type strain sequencing project: providing services to taxonomists for standard genome sequencing and annotation.</title>
        <authorList>
            <consortium name="The Broad Institute Genomics Platform"/>
            <consortium name="The Broad Institute Genome Sequencing Center for Infectious Disease"/>
            <person name="Wu L."/>
            <person name="Ma J."/>
        </authorList>
    </citation>
    <scope>NUCLEOTIDE SEQUENCE [LARGE SCALE GENOMIC DNA]</scope>
    <source>
        <strain evidence="2">CECT 7069</strain>
    </source>
</reference>
<dbReference type="Pfam" id="PF13370">
    <property type="entry name" value="Fer4_13"/>
    <property type="match status" value="1"/>
</dbReference>
<dbReference type="SUPFAM" id="SSF54862">
    <property type="entry name" value="4Fe-4S ferredoxins"/>
    <property type="match status" value="1"/>
</dbReference>
<accession>A0ABT8BMQ5</accession>